<evidence type="ECO:0000313" key="1">
    <source>
        <dbReference type="EMBL" id="GIJ12228.1"/>
    </source>
</evidence>
<gene>
    <name evidence="1" type="ORF">Van01_54420</name>
</gene>
<name>A0ABQ4I2W1_9ACTN</name>
<sequence>MEFVDLIEIRELVQYQHVVAAVACLGERPMRYGELGTAISEWTGSRIADGELTRTVRRLEAGGLAEVVPGNDGHRLLKLTPEGHNRRKKAAALGKVLRDWTGDQAERETDQ</sequence>
<dbReference type="Proteomes" id="UP000647017">
    <property type="component" value="Unassembled WGS sequence"/>
</dbReference>
<dbReference type="EMBL" id="BOOZ01000047">
    <property type="protein sequence ID" value="GIJ12228.1"/>
    <property type="molecule type" value="Genomic_DNA"/>
</dbReference>
<organism evidence="1 2">
    <name type="scientific">Micromonospora andamanensis</name>
    <dbReference type="NCBI Taxonomy" id="1287068"/>
    <lineage>
        <taxon>Bacteria</taxon>
        <taxon>Bacillati</taxon>
        <taxon>Actinomycetota</taxon>
        <taxon>Actinomycetes</taxon>
        <taxon>Micromonosporales</taxon>
        <taxon>Micromonosporaceae</taxon>
        <taxon>Micromonospora</taxon>
    </lineage>
</organism>
<keyword evidence="2" id="KW-1185">Reference proteome</keyword>
<protein>
    <submittedName>
        <fullName evidence="1">Uncharacterized protein</fullName>
    </submittedName>
</protein>
<comment type="caution">
    <text evidence="1">The sequence shown here is derived from an EMBL/GenBank/DDBJ whole genome shotgun (WGS) entry which is preliminary data.</text>
</comment>
<proteinExistence type="predicted"/>
<reference evidence="1 2" key="1">
    <citation type="submission" date="2021-01" db="EMBL/GenBank/DDBJ databases">
        <title>Whole genome shotgun sequence of Verrucosispora andamanensis NBRC 109075.</title>
        <authorList>
            <person name="Komaki H."/>
            <person name="Tamura T."/>
        </authorList>
    </citation>
    <scope>NUCLEOTIDE SEQUENCE [LARGE SCALE GENOMIC DNA]</scope>
    <source>
        <strain evidence="1 2">NBRC 109075</strain>
    </source>
</reference>
<dbReference type="RefSeq" id="WP_204013436.1">
    <property type="nucleotide sequence ID" value="NZ_BOOZ01000047.1"/>
</dbReference>
<dbReference type="Gene3D" id="1.10.10.10">
    <property type="entry name" value="Winged helix-like DNA-binding domain superfamily/Winged helix DNA-binding domain"/>
    <property type="match status" value="1"/>
</dbReference>
<evidence type="ECO:0000313" key="2">
    <source>
        <dbReference type="Proteomes" id="UP000647017"/>
    </source>
</evidence>
<dbReference type="InterPro" id="IPR036390">
    <property type="entry name" value="WH_DNA-bd_sf"/>
</dbReference>
<accession>A0ABQ4I2W1</accession>
<dbReference type="SUPFAM" id="SSF46785">
    <property type="entry name" value="Winged helix' DNA-binding domain"/>
    <property type="match status" value="1"/>
</dbReference>
<dbReference type="InterPro" id="IPR036388">
    <property type="entry name" value="WH-like_DNA-bd_sf"/>
</dbReference>